<dbReference type="Proteomes" id="UP000199228">
    <property type="component" value="Unassembled WGS sequence"/>
</dbReference>
<protein>
    <submittedName>
        <fullName evidence="2">Uncharacterized protein</fullName>
    </submittedName>
</protein>
<feature type="transmembrane region" description="Helical" evidence="1">
    <location>
        <begin position="12"/>
        <end position="31"/>
    </location>
</feature>
<gene>
    <name evidence="2" type="ORF">SAMN02910417_01608</name>
</gene>
<keyword evidence="1" id="KW-0472">Membrane</keyword>
<sequence>MRGKKVRLGTVFLLFVVIMICVAVLSVLSIMTAKADYKQTAKAAEHVTQIYENECLGQKWLAQVDACLQQEGDFVWPDGSVYEDGVLSITIGEKQQLFIALRINQEQKTYEIIQWKNAATWSEDTSLDLWQGDK</sequence>
<evidence type="ECO:0000313" key="2">
    <source>
        <dbReference type="EMBL" id="SDB21494.1"/>
    </source>
</evidence>
<name>A0A1G6BLM7_EUBOX</name>
<evidence type="ECO:0000313" key="3">
    <source>
        <dbReference type="Proteomes" id="UP000199228"/>
    </source>
</evidence>
<dbReference type="STRING" id="1732.SAMN02910417_01608"/>
<dbReference type="EMBL" id="FMXR01000011">
    <property type="protein sequence ID" value="SDB21494.1"/>
    <property type="molecule type" value="Genomic_DNA"/>
</dbReference>
<reference evidence="2 3" key="1">
    <citation type="submission" date="2016-10" db="EMBL/GenBank/DDBJ databases">
        <authorList>
            <person name="de Groot N.N."/>
        </authorList>
    </citation>
    <scope>NUCLEOTIDE SEQUENCE [LARGE SCALE GENOMIC DNA]</scope>
    <source>
        <strain evidence="2 3">DSM 3217</strain>
    </source>
</reference>
<proteinExistence type="predicted"/>
<evidence type="ECO:0000256" key="1">
    <source>
        <dbReference type="SAM" id="Phobius"/>
    </source>
</evidence>
<keyword evidence="1" id="KW-1133">Transmembrane helix</keyword>
<keyword evidence="3" id="KW-1185">Reference proteome</keyword>
<dbReference type="OrthoDB" id="2047533at2"/>
<dbReference type="AlphaFoldDB" id="A0A1G6BLM7"/>
<organism evidence="2 3">
    <name type="scientific">Eubacterium oxidoreducens</name>
    <dbReference type="NCBI Taxonomy" id="1732"/>
    <lineage>
        <taxon>Bacteria</taxon>
        <taxon>Bacillati</taxon>
        <taxon>Bacillota</taxon>
        <taxon>Clostridia</taxon>
        <taxon>Eubacteriales</taxon>
        <taxon>Eubacteriaceae</taxon>
        <taxon>Eubacterium</taxon>
    </lineage>
</organism>
<accession>A0A1G6BLM7</accession>
<dbReference type="RefSeq" id="WP_090173846.1">
    <property type="nucleotide sequence ID" value="NZ_FMXR01000011.1"/>
</dbReference>
<keyword evidence="1" id="KW-0812">Transmembrane</keyword>